<organism evidence="2 4">
    <name type="scientific">Polarella glacialis</name>
    <name type="common">Dinoflagellate</name>
    <dbReference type="NCBI Taxonomy" id="89957"/>
    <lineage>
        <taxon>Eukaryota</taxon>
        <taxon>Sar</taxon>
        <taxon>Alveolata</taxon>
        <taxon>Dinophyceae</taxon>
        <taxon>Suessiales</taxon>
        <taxon>Suessiaceae</taxon>
        <taxon>Polarella</taxon>
    </lineage>
</organism>
<evidence type="ECO:0000313" key="4">
    <source>
        <dbReference type="Proteomes" id="UP000654075"/>
    </source>
</evidence>
<dbReference type="EMBL" id="CAJNNV010005503">
    <property type="protein sequence ID" value="CAE8592148.1"/>
    <property type="molecule type" value="Genomic_DNA"/>
</dbReference>
<feature type="region of interest" description="Disordered" evidence="1">
    <location>
        <begin position="1"/>
        <end position="32"/>
    </location>
</feature>
<reference evidence="2" key="1">
    <citation type="submission" date="2021-02" db="EMBL/GenBank/DDBJ databases">
        <authorList>
            <person name="Dougan E. K."/>
            <person name="Rhodes N."/>
            <person name="Thang M."/>
            <person name="Chan C."/>
        </authorList>
    </citation>
    <scope>NUCLEOTIDE SEQUENCE</scope>
</reference>
<feature type="region of interest" description="Disordered" evidence="1">
    <location>
        <begin position="44"/>
        <end position="129"/>
    </location>
</feature>
<name>A0A813E0E1_POLGL</name>
<accession>A0A813E0E1</accession>
<proteinExistence type="predicted"/>
<evidence type="ECO:0000313" key="3">
    <source>
        <dbReference type="EMBL" id="CAE8657186.1"/>
    </source>
</evidence>
<comment type="caution">
    <text evidence="2">The sequence shown here is derived from an EMBL/GenBank/DDBJ whole genome shotgun (WGS) entry which is preliminary data.</text>
</comment>
<dbReference type="AlphaFoldDB" id="A0A813E0E1"/>
<dbReference type="Proteomes" id="UP000626109">
    <property type="component" value="Unassembled WGS sequence"/>
</dbReference>
<dbReference type="EMBL" id="CAJNNW010014989">
    <property type="protein sequence ID" value="CAE8657186.1"/>
    <property type="molecule type" value="Genomic_DNA"/>
</dbReference>
<keyword evidence="4" id="KW-1185">Reference proteome</keyword>
<evidence type="ECO:0000313" key="2">
    <source>
        <dbReference type="EMBL" id="CAE8592148.1"/>
    </source>
</evidence>
<gene>
    <name evidence="2" type="ORF">PGLA1383_LOCUS10805</name>
    <name evidence="3" type="ORF">PGLA2088_LOCUS12670</name>
</gene>
<sequence length="129" mass="14277">MTDYSGRAVGAAIRKARQNEDEQDEEAKMDNEWAIISEGFRRPVNMPRIPEPKQKSRAKVVVAPANKKKMSKAERKQSKKQGGAMAGADEVPPKLTAAAPAKQKQSFHRTSRQASCQEAAEGRGLTWEQ</sequence>
<dbReference type="Proteomes" id="UP000654075">
    <property type="component" value="Unassembled WGS sequence"/>
</dbReference>
<protein>
    <submittedName>
        <fullName evidence="2">Uncharacterized protein</fullName>
    </submittedName>
</protein>
<evidence type="ECO:0000256" key="1">
    <source>
        <dbReference type="SAM" id="MobiDB-lite"/>
    </source>
</evidence>